<organism evidence="2">
    <name type="scientific">freshwater metagenome</name>
    <dbReference type="NCBI Taxonomy" id="449393"/>
    <lineage>
        <taxon>unclassified sequences</taxon>
        <taxon>metagenomes</taxon>
        <taxon>ecological metagenomes</taxon>
    </lineage>
</organism>
<evidence type="ECO:0000313" key="2">
    <source>
        <dbReference type="EMBL" id="CAB4623309.1"/>
    </source>
</evidence>
<sequence length="49" mass="5471">MPTDPTKPTPDKPKMLEVDLLPDVTRDEEGGFESRDEFLRGEVPPHHGG</sequence>
<evidence type="ECO:0000313" key="4">
    <source>
        <dbReference type="EMBL" id="CAB4921666.1"/>
    </source>
</evidence>
<dbReference type="EMBL" id="CAFBMO010000127">
    <property type="protein sequence ID" value="CAB4921666.1"/>
    <property type="molecule type" value="Genomic_DNA"/>
</dbReference>
<dbReference type="EMBL" id="CAEZVB010000045">
    <property type="protein sequence ID" value="CAB4623309.1"/>
    <property type="molecule type" value="Genomic_DNA"/>
</dbReference>
<protein>
    <submittedName>
        <fullName evidence="2">Unannotated protein</fullName>
    </submittedName>
</protein>
<feature type="region of interest" description="Disordered" evidence="1">
    <location>
        <begin position="1"/>
        <end position="49"/>
    </location>
</feature>
<dbReference type="EMBL" id="CAEZWR010000111">
    <property type="protein sequence ID" value="CAB4668954.1"/>
    <property type="molecule type" value="Genomic_DNA"/>
</dbReference>
<evidence type="ECO:0000256" key="1">
    <source>
        <dbReference type="SAM" id="MobiDB-lite"/>
    </source>
</evidence>
<feature type="compositionally biased region" description="Basic and acidic residues" evidence="1">
    <location>
        <begin position="24"/>
        <end position="49"/>
    </location>
</feature>
<dbReference type="AlphaFoldDB" id="A0A6J6IEW8"/>
<proteinExistence type="predicted"/>
<reference evidence="2" key="1">
    <citation type="submission" date="2020-05" db="EMBL/GenBank/DDBJ databases">
        <authorList>
            <person name="Chiriac C."/>
            <person name="Salcher M."/>
            <person name="Ghai R."/>
            <person name="Kavagutti S V."/>
        </authorList>
    </citation>
    <scope>NUCLEOTIDE SEQUENCE</scope>
</reference>
<evidence type="ECO:0000313" key="3">
    <source>
        <dbReference type="EMBL" id="CAB4668954.1"/>
    </source>
</evidence>
<name>A0A6J6IEW8_9ZZZZ</name>
<gene>
    <name evidence="2" type="ORF">UFOPK1908_00988</name>
    <name evidence="3" type="ORF">UFOPK2282_00969</name>
    <name evidence="4" type="ORF">UFOPK3576_01700</name>
</gene>
<accession>A0A6J6IEW8</accession>